<reference evidence="1 2" key="1">
    <citation type="submission" date="2019-12" db="EMBL/GenBank/DDBJ databases">
        <title>Novel species isolated from a subtropical stream in China.</title>
        <authorList>
            <person name="Lu H."/>
        </authorList>
    </citation>
    <scope>NUCLEOTIDE SEQUENCE [LARGE SCALE GENOMIC DNA]</scope>
    <source>
        <strain evidence="1 2">FT134W</strain>
    </source>
</reference>
<dbReference type="Proteomes" id="UP000469734">
    <property type="component" value="Unassembled WGS sequence"/>
</dbReference>
<dbReference type="EMBL" id="WWCR01000039">
    <property type="protein sequence ID" value="MYM75456.1"/>
    <property type="molecule type" value="Genomic_DNA"/>
</dbReference>
<evidence type="ECO:0000313" key="2">
    <source>
        <dbReference type="Proteomes" id="UP000469734"/>
    </source>
</evidence>
<organism evidence="1 2">
    <name type="scientific">Duganella margarita</name>
    <dbReference type="NCBI Taxonomy" id="2692170"/>
    <lineage>
        <taxon>Bacteria</taxon>
        <taxon>Pseudomonadati</taxon>
        <taxon>Pseudomonadota</taxon>
        <taxon>Betaproteobacteria</taxon>
        <taxon>Burkholderiales</taxon>
        <taxon>Oxalobacteraceae</taxon>
        <taxon>Telluria group</taxon>
        <taxon>Duganella</taxon>
    </lineage>
</organism>
<dbReference type="AlphaFoldDB" id="A0A7X4KIC1"/>
<dbReference type="RefSeq" id="WP_161052141.1">
    <property type="nucleotide sequence ID" value="NZ_WWCR01000039.1"/>
</dbReference>
<evidence type="ECO:0000313" key="1">
    <source>
        <dbReference type="EMBL" id="MYM75456.1"/>
    </source>
</evidence>
<accession>A0A7X4KIC1</accession>
<proteinExistence type="predicted"/>
<sequence>MATTNKFSIDLTRSVAWTHCENGPLDLRPVTASDNAGYLSASIEFEAQSFHSIPTQGESMPCWTPGYVEHANHAVATIRADLLAVTMVNISVHAVHSWLIEHNIAGLVWPTIMDTQLRPACCLTILLNRTVNAQTYQQLWLKLARDVFAECLDPAQADSRYRFDFPRTPDDQSRLLRHDGHAFPVDYAIALDEITSEAIADYATTHAVYIQD</sequence>
<comment type="caution">
    <text evidence="1">The sequence shown here is derived from an EMBL/GenBank/DDBJ whole genome shotgun (WGS) entry which is preliminary data.</text>
</comment>
<protein>
    <submittedName>
        <fullName evidence="1">Uncharacterized protein</fullName>
    </submittedName>
</protein>
<name>A0A7X4KIC1_9BURK</name>
<gene>
    <name evidence="1" type="ORF">GTP56_25125</name>
</gene>